<dbReference type="Pfam" id="PF00787">
    <property type="entry name" value="PX"/>
    <property type="match status" value="1"/>
</dbReference>
<feature type="compositionally biased region" description="Basic and acidic residues" evidence="1">
    <location>
        <begin position="197"/>
        <end position="215"/>
    </location>
</feature>
<sequence length="729" mass="77004">MDLSRLSCSIKKAVPVEGQSTFAYEVEVQRDSLIWQVSKRFSEFDRLFSDLEAKGYASLPQLPSKTLFGKPTDDGDINARRLGLQAVLHELLCRPDTRTSEPVLSFLQFQERTKKNAVFPIKPEAPSWACIPENGGLAVSCCAVDLSDPSRILLAVTWEDKSVLSRMGRMWTLIEPEELGAFAVFALPLSVVEAEREKGKNNQEGQDKSKEEVPGKKTTAWKRIFHSPSPVKLRCVAMHEPSHQVFVGTEDGKVLTYRVEEDKEDVTKSIVLQGGEIPDLHTAPLLCLHIGPKRGKMLSASLDGAIRVMEVPEKTVFSGGRLTKRLGGGTLTAAFMDDVEDRVLLGSSLQDVLIYDVSCNPPTLIHSFNLAQQASGSVPRSGPCTHISLAPKLDGGVALFAHGQALTLYGLERKGKEKRMPRMATLVCPQTKNGGGAITGVAVDEISRQIFVALESGGILCLSLGASRALWGVVGHTNGGVTFLSSARISSECLPVSSSPKHGFAFLSGGQDGYVNFWDTPKPSDLRFWDPQKSLVAAPPQPSETAEQHGEAAGGGSEPPPLPYAPFPSTPSPPTQAQQVGGQMGAGAEGGGDDDWQEEALADFTSSAVPVSGAYGADPLLLDASTHASNSLNGSGWGHQAQSAGGPGIAGGVFEGGAGAENGYSDLPSASASTPAYPSEGFGGKGGGGLGRGPGKGSRRRGLRKFGEAVGESSDSDDSDGADDLRTAL</sequence>
<feature type="domain" description="PX" evidence="2">
    <location>
        <begin position="2"/>
        <end position="114"/>
    </location>
</feature>
<dbReference type="InterPro" id="IPR001683">
    <property type="entry name" value="PX_dom"/>
</dbReference>
<feature type="compositionally biased region" description="Gly residues" evidence="1">
    <location>
        <begin position="681"/>
        <end position="696"/>
    </location>
</feature>
<protein>
    <recommendedName>
        <fullName evidence="2">PX domain-containing protein</fullName>
    </recommendedName>
</protein>
<dbReference type="Gene3D" id="2.130.10.10">
    <property type="entry name" value="YVTN repeat-like/Quinoprotein amine dehydrogenase"/>
    <property type="match status" value="1"/>
</dbReference>
<dbReference type="PhylomeDB" id="A0A0G4HBM9"/>
<feature type="region of interest" description="Disordered" evidence="1">
    <location>
        <begin position="632"/>
        <end position="729"/>
    </location>
</feature>
<dbReference type="SUPFAM" id="SSF50978">
    <property type="entry name" value="WD40 repeat-like"/>
    <property type="match status" value="1"/>
</dbReference>
<dbReference type="InterPro" id="IPR036871">
    <property type="entry name" value="PX_dom_sf"/>
</dbReference>
<dbReference type="VEuPathDB" id="CryptoDB:Cvel_6244"/>
<dbReference type="SMART" id="SM00312">
    <property type="entry name" value="PX"/>
    <property type="match status" value="1"/>
</dbReference>
<gene>
    <name evidence="3" type="ORF">Cvel_6244</name>
</gene>
<dbReference type="AlphaFoldDB" id="A0A0G4HBM9"/>
<feature type="compositionally biased region" description="Low complexity" evidence="1">
    <location>
        <begin position="668"/>
        <end position="679"/>
    </location>
</feature>
<dbReference type="InterPro" id="IPR036322">
    <property type="entry name" value="WD40_repeat_dom_sf"/>
</dbReference>
<dbReference type="CDD" id="cd06093">
    <property type="entry name" value="PX_domain"/>
    <property type="match status" value="1"/>
</dbReference>
<reference evidence="3" key="1">
    <citation type="submission" date="2014-11" db="EMBL/GenBank/DDBJ databases">
        <authorList>
            <person name="Otto D Thomas"/>
            <person name="Naeem Raeece"/>
        </authorList>
    </citation>
    <scope>NUCLEOTIDE SEQUENCE</scope>
</reference>
<accession>A0A0G4HBM9</accession>
<proteinExistence type="predicted"/>
<dbReference type="SUPFAM" id="SSF64268">
    <property type="entry name" value="PX domain"/>
    <property type="match status" value="1"/>
</dbReference>
<feature type="compositionally biased region" description="Gly residues" evidence="1">
    <location>
        <begin position="645"/>
        <end position="660"/>
    </location>
</feature>
<feature type="compositionally biased region" description="Pro residues" evidence="1">
    <location>
        <begin position="558"/>
        <end position="574"/>
    </location>
</feature>
<dbReference type="GO" id="GO:0035091">
    <property type="term" value="F:phosphatidylinositol binding"/>
    <property type="evidence" value="ECO:0007669"/>
    <property type="project" value="InterPro"/>
</dbReference>
<evidence type="ECO:0000313" key="3">
    <source>
        <dbReference type="EMBL" id="CEM41444.1"/>
    </source>
</evidence>
<dbReference type="Gene3D" id="3.30.1520.10">
    <property type="entry name" value="Phox-like domain"/>
    <property type="match status" value="1"/>
</dbReference>
<feature type="region of interest" description="Disordered" evidence="1">
    <location>
        <begin position="535"/>
        <end position="596"/>
    </location>
</feature>
<feature type="region of interest" description="Disordered" evidence="1">
    <location>
        <begin position="197"/>
        <end position="216"/>
    </location>
</feature>
<dbReference type="InterPro" id="IPR015943">
    <property type="entry name" value="WD40/YVTN_repeat-like_dom_sf"/>
</dbReference>
<organism evidence="3">
    <name type="scientific">Chromera velia CCMP2878</name>
    <dbReference type="NCBI Taxonomy" id="1169474"/>
    <lineage>
        <taxon>Eukaryota</taxon>
        <taxon>Sar</taxon>
        <taxon>Alveolata</taxon>
        <taxon>Colpodellida</taxon>
        <taxon>Chromeraceae</taxon>
        <taxon>Chromera</taxon>
    </lineage>
</organism>
<evidence type="ECO:0000256" key="1">
    <source>
        <dbReference type="SAM" id="MobiDB-lite"/>
    </source>
</evidence>
<dbReference type="PROSITE" id="PS50195">
    <property type="entry name" value="PX"/>
    <property type="match status" value="1"/>
</dbReference>
<name>A0A0G4HBM9_9ALVE</name>
<evidence type="ECO:0000259" key="2">
    <source>
        <dbReference type="PROSITE" id="PS50195"/>
    </source>
</evidence>
<dbReference type="EMBL" id="CDMZ01002235">
    <property type="protein sequence ID" value="CEM41444.1"/>
    <property type="molecule type" value="Genomic_DNA"/>
</dbReference>